<dbReference type="KEGG" id="mpro:BJP34_31560"/>
<organism evidence="1 2">
    <name type="scientific">Moorena producens PAL-8-15-08-1</name>
    <dbReference type="NCBI Taxonomy" id="1458985"/>
    <lineage>
        <taxon>Bacteria</taxon>
        <taxon>Bacillati</taxon>
        <taxon>Cyanobacteriota</taxon>
        <taxon>Cyanophyceae</taxon>
        <taxon>Coleofasciculales</taxon>
        <taxon>Coleofasciculaceae</taxon>
        <taxon>Moorena</taxon>
    </lineage>
</organism>
<accession>A0A1D8U0L8</accession>
<proteinExistence type="predicted"/>
<dbReference type="RefSeq" id="WP_070395756.1">
    <property type="nucleotide sequence ID" value="NZ_CP017599.1"/>
</dbReference>
<dbReference type="OrthoDB" id="571079at2"/>
<dbReference type="EMBL" id="CP017599">
    <property type="protein sequence ID" value="AOX03375.1"/>
    <property type="molecule type" value="Genomic_DNA"/>
</dbReference>
<evidence type="ECO:0000313" key="1">
    <source>
        <dbReference type="EMBL" id="AOX03375.1"/>
    </source>
</evidence>
<reference evidence="2" key="1">
    <citation type="submission" date="2016-10" db="EMBL/GenBank/DDBJ databases">
        <title>Comparative genomics uncovers the prolific and rare metabolic potential of the cyanobacterial genus Moorea.</title>
        <authorList>
            <person name="Leao T."/>
            <person name="Castelao G."/>
            <person name="Korobeynikov A."/>
            <person name="Monroe E.A."/>
            <person name="Podell S."/>
            <person name="Glukhov E."/>
            <person name="Allen E."/>
            <person name="Gerwick W.H."/>
            <person name="Gerwick L."/>
        </authorList>
    </citation>
    <scope>NUCLEOTIDE SEQUENCE [LARGE SCALE GENOMIC DNA]</scope>
    <source>
        <strain evidence="2">PAL-8-15-08-1</strain>
    </source>
</reference>
<sequence>MNVIKIGSFLSLGIIFALTGNRVNALPGQRTDQVAAWINGHPTLRPGIGDGLVVRKSDTAGERFTFQATVLPPGSISYPKDRSTIRSERIAIHDQVNGVTLERLEESLRTVYGPQIYRDYNSAQFVYTYPSREILELSRRKNLPLWSAEQGKLLLGEKYGYWIEITQNDSGKAFIGQLTVFLKEDLGKLETELRAR</sequence>
<dbReference type="AlphaFoldDB" id="A0A1D8U0L8"/>
<gene>
    <name evidence="1" type="ORF">BJP34_31560</name>
</gene>
<dbReference type="Proteomes" id="UP000177870">
    <property type="component" value="Chromosome"/>
</dbReference>
<name>A0A1D8U0L8_9CYAN</name>
<dbReference type="STRING" id="1458985.BJP34_31560"/>
<protein>
    <submittedName>
        <fullName evidence="1">Uncharacterized protein</fullName>
    </submittedName>
</protein>
<evidence type="ECO:0000313" key="2">
    <source>
        <dbReference type="Proteomes" id="UP000177870"/>
    </source>
</evidence>